<name>A0ABP9F2G9_9FLAO</name>
<keyword evidence="3" id="KW-1185">Reference proteome</keyword>
<feature type="transmembrane region" description="Helical" evidence="1">
    <location>
        <begin position="239"/>
        <end position="258"/>
    </location>
</feature>
<accession>A0ABP9F2G9</accession>
<evidence type="ECO:0000256" key="1">
    <source>
        <dbReference type="SAM" id="Phobius"/>
    </source>
</evidence>
<proteinExistence type="predicted"/>
<keyword evidence="1" id="KW-0812">Transmembrane</keyword>
<dbReference type="InterPro" id="IPR045625">
    <property type="entry name" value="DUF6427"/>
</dbReference>
<feature type="transmembrane region" description="Helical" evidence="1">
    <location>
        <begin position="45"/>
        <end position="64"/>
    </location>
</feature>
<keyword evidence="1" id="KW-1133">Transmembrane helix</keyword>
<feature type="transmembrane region" description="Helical" evidence="1">
    <location>
        <begin position="126"/>
        <end position="153"/>
    </location>
</feature>
<feature type="transmembrane region" description="Helical" evidence="1">
    <location>
        <begin position="76"/>
        <end position="106"/>
    </location>
</feature>
<feature type="transmembrane region" description="Helical" evidence="1">
    <location>
        <begin position="165"/>
        <end position="186"/>
    </location>
</feature>
<protein>
    <recommendedName>
        <fullName evidence="4">Prenyltransferase</fullName>
    </recommendedName>
</protein>
<feature type="transmembrane region" description="Helical" evidence="1">
    <location>
        <begin position="206"/>
        <end position="227"/>
    </location>
</feature>
<reference evidence="3" key="1">
    <citation type="journal article" date="2019" name="Int. J. Syst. Evol. Microbiol.">
        <title>The Global Catalogue of Microorganisms (GCM) 10K type strain sequencing project: providing services to taxonomists for standard genome sequencing and annotation.</title>
        <authorList>
            <consortium name="The Broad Institute Genomics Platform"/>
            <consortium name="The Broad Institute Genome Sequencing Center for Infectious Disease"/>
            <person name="Wu L."/>
            <person name="Ma J."/>
        </authorList>
    </citation>
    <scope>NUCLEOTIDE SEQUENCE [LARGE SCALE GENOMIC DNA]</scope>
    <source>
        <strain evidence="3">JCM 18274</strain>
    </source>
</reference>
<sequence>MITSIFNKSKPINFIIVFFITLLAFVIARKGLINEPFTMVFIVKQNILLFVAYISILLLDFIVNKNNLTLKNNYEVLLFSLFLLFITQTTNHSNVLISNFFVLLGLRRIVSLRSQKDVKKKLFDAAFWIAIAALFYFWAILFFALIILSLVLYTDNNIRHWIIPFLGVFTVFLMSVATSLLLYDNFFGILDISPETSYDFSNYNSLSYLIAITVLLSFGVWSSIFYLQNINKKKKAFRVSFKLIIIAAIISFLIVLQAPEKNGSEFLFLFAPLAIIITNYIEIIQDKWFKEVFLSVLVILPFVLLLL</sequence>
<evidence type="ECO:0000313" key="2">
    <source>
        <dbReference type="EMBL" id="GAA4891244.1"/>
    </source>
</evidence>
<evidence type="ECO:0008006" key="4">
    <source>
        <dbReference type="Google" id="ProtNLM"/>
    </source>
</evidence>
<feature type="transmembrane region" description="Helical" evidence="1">
    <location>
        <begin position="12"/>
        <end position="33"/>
    </location>
</feature>
<dbReference type="Proteomes" id="UP001500433">
    <property type="component" value="Unassembled WGS sequence"/>
</dbReference>
<feature type="transmembrane region" description="Helical" evidence="1">
    <location>
        <begin position="288"/>
        <end position="306"/>
    </location>
</feature>
<organism evidence="2 3">
    <name type="scientific">Flaviramulus aquimarinus</name>
    <dbReference type="NCBI Taxonomy" id="1170456"/>
    <lineage>
        <taxon>Bacteria</taxon>
        <taxon>Pseudomonadati</taxon>
        <taxon>Bacteroidota</taxon>
        <taxon>Flavobacteriia</taxon>
        <taxon>Flavobacteriales</taxon>
        <taxon>Flavobacteriaceae</taxon>
        <taxon>Flaviramulus</taxon>
    </lineage>
</organism>
<gene>
    <name evidence="2" type="ORF">GCM10023311_14480</name>
</gene>
<dbReference type="RefSeq" id="WP_345273432.1">
    <property type="nucleotide sequence ID" value="NZ_BAABJH010000001.1"/>
</dbReference>
<comment type="caution">
    <text evidence="2">The sequence shown here is derived from an EMBL/GenBank/DDBJ whole genome shotgun (WGS) entry which is preliminary data.</text>
</comment>
<dbReference type="EMBL" id="BAABJH010000001">
    <property type="protein sequence ID" value="GAA4891244.1"/>
    <property type="molecule type" value="Genomic_DNA"/>
</dbReference>
<evidence type="ECO:0000313" key="3">
    <source>
        <dbReference type="Proteomes" id="UP001500433"/>
    </source>
</evidence>
<feature type="transmembrane region" description="Helical" evidence="1">
    <location>
        <begin position="264"/>
        <end position="281"/>
    </location>
</feature>
<dbReference type="Pfam" id="PF19992">
    <property type="entry name" value="DUF6427"/>
    <property type="match status" value="1"/>
</dbReference>
<keyword evidence="1" id="KW-0472">Membrane</keyword>